<name>A0ABY8UZE6_9BACI</name>
<proteinExistence type="inferred from homology"/>
<comment type="cofactor">
    <cofactor evidence="1">
        <name>heme</name>
        <dbReference type="ChEBI" id="CHEBI:30413"/>
    </cofactor>
</comment>
<reference evidence="8 9" key="1">
    <citation type="submission" date="2023-05" db="EMBL/GenBank/DDBJ databases">
        <title>Comparative genomics reveals the evidence of polycyclic aromatic hydrocarbons degradation in moderately halophilic genus Pontibacillus.</title>
        <authorList>
            <person name="Yang H."/>
            <person name="Qian Z."/>
        </authorList>
    </citation>
    <scope>NUCLEOTIDE SEQUENCE [LARGE SCALE GENOMIC DNA]</scope>
    <source>
        <strain evidence="9">HN14</strain>
    </source>
</reference>
<dbReference type="PRINTS" id="PR00463">
    <property type="entry name" value="EP450I"/>
</dbReference>
<evidence type="ECO:0000256" key="4">
    <source>
        <dbReference type="ARBA" id="ARBA00022723"/>
    </source>
</evidence>
<evidence type="ECO:0000313" key="9">
    <source>
        <dbReference type="Proteomes" id="UP001236652"/>
    </source>
</evidence>
<dbReference type="EMBL" id="CP126446">
    <property type="protein sequence ID" value="WIF98854.1"/>
    <property type="molecule type" value="Genomic_DNA"/>
</dbReference>
<accession>A0ABY8UZE6</accession>
<keyword evidence="9" id="KW-1185">Reference proteome</keyword>
<keyword evidence="3" id="KW-0349">Heme</keyword>
<dbReference type="InterPro" id="IPR036396">
    <property type="entry name" value="Cyt_P450_sf"/>
</dbReference>
<evidence type="ECO:0000256" key="2">
    <source>
        <dbReference type="ARBA" id="ARBA00010617"/>
    </source>
</evidence>
<keyword evidence="5" id="KW-0560">Oxidoreductase</keyword>
<evidence type="ECO:0000256" key="7">
    <source>
        <dbReference type="ARBA" id="ARBA00023033"/>
    </source>
</evidence>
<comment type="similarity">
    <text evidence="2">Belongs to the cytochrome P450 family.</text>
</comment>
<dbReference type="Pfam" id="PF00067">
    <property type="entry name" value="p450"/>
    <property type="match status" value="1"/>
</dbReference>
<keyword evidence="7" id="KW-0503">Monooxygenase</keyword>
<dbReference type="RefSeq" id="WP_231418620.1">
    <property type="nucleotide sequence ID" value="NZ_CP126446.1"/>
</dbReference>
<dbReference type="InterPro" id="IPR002401">
    <property type="entry name" value="Cyt_P450_E_grp-I"/>
</dbReference>
<dbReference type="CDD" id="cd11067">
    <property type="entry name" value="CYP152"/>
    <property type="match status" value="1"/>
</dbReference>
<dbReference type="Proteomes" id="UP001236652">
    <property type="component" value="Chromosome"/>
</dbReference>
<evidence type="ECO:0000256" key="6">
    <source>
        <dbReference type="ARBA" id="ARBA00023004"/>
    </source>
</evidence>
<gene>
    <name evidence="8" type="ORF">QNI29_04140</name>
</gene>
<evidence type="ECO:0000256" key="1">
    <source>
        <dbReference type="ARBA" id="ARBA00001971"/>
    </source>
</evidence>
<sequence length="415" mass="47925">MTVQVPRDKGLDRTVSILKDGYEFIQKRVQYHHLDIYETKVLCEKVALISGESAAELFYDSELMKRNGAMPSRVLKTLFGEGGVQTLDGQAHAHRKQLFMSLMTPEGLERLYGITRKQWSEAATKWEKKGKITLFDEVLELLTRVACEWADVPLPEKEVSKRADDFNKMIEGATKLGPEYLASRRARSRTEKWIVKLIQDVRNGKREATPDSAIYRMAFHEDLEGNKLDEQIAAVELINILRPIVAISRYIVFGAHAFEEHPESRTLIKANEDHLRCFIQEVRRYYPFFPYLAAIAKKDFTWQQYDVKEGQLVMLDLYGTNHDPKVWSDPDEFRPSRFKDYQGSMYDLVPQGGGDHYSGHRCPGEWPTIEVLKASFSFMAAHLDYKVPRQDYSYSLKKIPSIPKSGFVMKKVRQV</sequence>
<dbReference type="InterPro" id="IPR001128">
    <property type="entry name" value="Cyt_P450"/>
</dbReference>
<organism evidence="8 9">
    <name type="scientific">Pontibacillus chungwhensis</name>
    <dbReference type="NCBI Taxonomy" id="265426"/>
    <lineage>
        <taxon>Bacteria</taxon>
        <taxon>Bacillati</taxon>
        <taxon>Bacillota</taxon>
        <taxon>Bacilli</taxon>
        <taxon>Bacillales</taxon>
        <taxon>Bacillaceae</taxon>
        <taxon>Pontibacillus</taxon>
    </lineage>
</organism>
<evidence type="ECO:0000313" key="8">
    <source>
        <dbReference type="EMBL" id="WIF98854.1"/>
    </source>
</evidence>
<keyword evidence="6" id="KW-0408">Iron</keyword>
<evidence type="ECO:0000256" key="3">
    <source>
        <dbReference type="ARBA" id="ARBA00022617"/>
    </source>
</evidence>
<dbReference type="Gene3D" id="1.10.630.10">
    <property type="entry name" value="Cytochrome P450"/>
    <property type="match status" value="1"/>
</dbReference>
<protein>
    <submittedName>
        <fullName evidence="8">Cytochrome P450</fullName>
    </submittedName>
</protein>
<dbReference type="PANTHER" id="PTHR24286:SF24">
    <property type="entry name" value="LANOSTEROL 14-ALPHA DEMETHYLASE"/>
    <property type="match status" value="1"/>
</dbReference>
<evidence type="ECO:0000256" key="5">
    <source>
        <dbReference type="ARBA" id="ARBA00023002"/>
    </source>
</evidence>
<keyword evidence="4" id="KW-0479">Metal-binding</keyword>
<dbReference type="PANTHER" id="PTHR24286">
    <property type="entry name" value="CYTOCHROME P450 26"/>
    <property type="match status" value="1"/>
</dbReference>
<dbReference type="SUPFAM" id="SSF48264">
    <property type="entry name" value="Cytochrome P450"/>
    <property type="match status" value="1"/>
</dbReference>